<dbReference type="AlphaFoldDB" id="A0A3P8C2K2"/>
<evidence type="ECO:0000313" key="3">
    <source>
        <dbReference type="Proteomes" id="UP000270296"/>
    </source>
</evidence>
<sequence length="155" mass="18306">MNIIRHIFRFLVAVTECYFPESYYDRSLTGAQADQLILNEIAKQKLPLLMEHLKLCDVELPVITLTWFITLFYNSVPFETMLRIWDCFLLEGPKVLYRFSLAFLDAFQKTVLNITDNISIINVFKKTLEVTYDADTIVQVRCCRRLYYMNTLLLL</sequence>
<dbReference type="InterPro" id="IPR035969">
    <property type="entry name" value="Rab-GAP_TBC_sf"/>
</dbReference>
<dbReference type="SUPFAM" id="SSF47923">
    <property type="entry name" value="Ypt/Rab-GAP domain of gyp1p"/>
    <property type="match status" value="1"/>
</dbReference>
<dbReference type="GO" id="GO:0005096">
    <property type="term" value="F:GTPase activator activity"/>
    <property type="evidence" value="ECO:0007669"/>
    <property type="project" value="TreeGrafter"/>
</dbReference>
<feature type="domain" description="Rab-GAP TBC" evidence="1">
    <location>
        <begin position="1"/>
        <end position="92"/>
    </location>
</feature>
<keyword evidence="3" id="KW-1185">Reference proteome</keyword>
<accession>A0A3P8C2K2</accession>
<dbReference type="EMBL" id="UZAM01014237">
    <property type="protein sequence ID" value="VDP32722.1"/>
    <property type="molecule type" value="Genomic_DNA"/>
</dbReference>
<proteinExistence type="predicted"/>
<dbReference type="Pfam" id="PF00566">
    <property type="entry name" value="RabGAP-TBC"/>
    <property type="match status" value="1"/>
</dbReference>
<dbReference type="PANTHER" id="PTHR47219">
    <property type="entry name" value="RAB GTPASE-ACTIVATING PROTEIN 1-LIKE"/>
    <property type="match status" value="1"/>
</dbReference>
<dbReference type="InterPro" id="IPR050302">
    <property type="entry name" value="Rab_GAP_TBC_domain"/>
</dbReference>
<reference evidence="2 3" key="1">
    <citation type="submission" date="2018-11" db="EMBL/GenBank/DDBJ databases">
        <authorList>
            <consortium name="Pathogen Informatics"/>
        </authorList>
    </citation>
    <scope>NUCLEOTIDE SEQUENCE [LARGE SCALE GENOMIC DNA]</scope>
</reference>
<dbReference type="PANTHER" id="PTHR47219:SF20">
    <property type="entry name" value="TBC1 DOMAIN FAMILY MEMBER 2B"/>
    <property type="match status" value="1"/>
</dbReference>
<dbReference type="OrthoDB" id="5866194at2759"/>
<dbReference type="Gene3D" id="1.10.472.80">
    <property type="entry name" value="Ypt/Rab-GAP domain of gyp1p, domain 3"/>
    <property type="match status" value="1"/>
</dbReference>
<gene>
    <name evidence="2" type="ORF">SBAD_LOCUS10548</name>
</gene>
<dbReference type="GO" id="GO:0031267">
    <property type="term" value="F:small GTPase binding"/>
    <property type="evidence" value="ECO:0007669"/>
    <property type="project" value="TreeGrafter"/>
</dbReference>
<dbReference type="Proteomes" id="UP000270296">
    <property type="component" value="Unassembled WGS sequence"/>
</dbReference>
<evidence type="ECO:0000313" key="2">
    <source>
        <dbReference type="EMBL" id="VDP32722.1"/>
    </source>
</evidence>
<protein>
    <recommendedName>
        <fullName evidence="1">Rab-GAP TBC domain-containing protein</fullName>
    </recommendedName>
</protein>
<dbReference type="InterPro" id="IPR000195">
    <property type="entry name" value="Rab-GAP-TBC_dom"/>
</dbReference>
<name>A0A3P8C2K2_9BILA</name>
<evidence type="ECO:0000259" key="1">
    <source>
        <dbReference type="PROSITE" id="PS50086"/>
    </source>
</evidence>
<dbReference type="PROSITE" id="PS50086">
    <property type="entry name" value="TBC_RABGAP"/>
    <property type="match status" value="1"/>
</dbReference>
<organism evidence="2 3">
    <name type="scientific">Soboliphyme baturini</name>
    <dbReference type="NCBI Taxonomy" id="241478"/>
    <lineage>
        <taxon>Eukaryota</taxon>
        <taxon>Metazoa</taxon>
        <taxon>Ecdysozoa</taxon>
        <taxon>Nematoda</taxon>
        <taxon>Enoplea</taxon>
        <taxon>Dorylaimia</taxon>
        <taxon>Dioctophymatida</taxon>
        <taxon>Dioctophymatoidea</taxon>
        <taxon>Soboliphymatidae</taxon>
        <taxon>Soboliphyme</taxon>
    </lineage>
</organism>